<dbReference type="EMBL" id="CAJVQC010148832">
    <property type="protein sequence ID" value="CAG8845904.1"/>
    <property type="molecule type" value="Genomic_DNA"/>
</dbReference>
<sequence length="83" mass="9779">RRARESTKTSSYLWQHLQTQMKNCTCEVSQKTRTDFEWTKCESCGKHLDAARKKRRKEKSSTATAEWEGWIKPLKIDFTTPTP</sequence>
<organism evidence="1 2">
    <name type="scientific">Racocetra persica</name>
    <dbReference type="NCBI Taxonomy" id="160502"/>
    <lineage>
        <taxon>Eukaryota</taxon>
        <taxon>Fungi</taxon>
        <taxon>Fungi incertae sedis</taxon>
        <taxon>Mucoromycota</taxon>
        <taxon>Glomeromycotina</taxon>
        <taxon>Glomeromycetes</taxon>
        <taxon>Diversisporales</taxon>
        <taxon>Gigasporaceae</taxon>
        <taxon>Racocetra</taxon>
    </lineage>
</organism>
<dbReference type="Proteomes" id="UP000789920">
    <property type="component" value="Unassembled WGS sequence"/>
</dbReference>
<name>A0ACA9SPR5_9GLOM</name>
<feature type="non-terminal residue" evidence="1">
    <location>
        <position position="1"/>
    </location>
</feature>
<comment type="caution">
    <text evidence="1">The sequence shown here is derived from an EMBL/GenBank/DDBJ whole genome shotgun (WGS) entry which is preliminary data.</text>
</comment>
<evidence type="ECO:0000313" key="1">
    <source>
        <dbReference type="EMBL" id="CAG8845904.1"/>
    </source>
</evidence>
<evidence type="ECO:0000313" key="2">
    <source>
        <dbReference type="Proteomes" id="UP000789920"/>
    </source>
</evidence>
<keyword evidence="2" id="KW-1185">Reference proteome</keyword>
<protein>
    <submittedName>
        <fullName evidence="1">33395_t:CDS:1</fullName>
    </submittedName>
</protein>
<proteinExistence type="predicted"/>
<reference evidence="1" key="1">
    <citation type="submission" date="2021-06" db="EMBL/GenBank/DDBJ databases">
        <authorList>
            <person name="Kallberg Y."/>
            <person name="Tangrot J."/>
            <person name="Rosling A."/>
        </authorList>
    </citation>
    <scope>NUCLEOTIDE SEQUENCE</scope>
    <source>
        <strain evidence="1">MA461A</strain>
    </source>
</reference>
<gene>
    <name evidence="1" type="ORF">RPERSI_LOCUS33874</name>
</gene>
<accession>A0ACA9SPR5</accession>